<dbReference type="PANTHER" id="PTHR10492:SF57">
    <property type="entry name" value="ATP-DEPENDENT DNA HELICASE"/>
    <property type="match status" value="1"/>
</dbReference>
<comment type="similarity">
    <text evidence="1">Belongs to the helicase family.</text>
</comment>
<dbReference type="GO" id="GO:0043139">
    <property type="term" value="F:5'-3' DNA helicase activity"/>
    <property type="evidence" value="ECO:0007669"/>
    <property type="project" value="UniProtKB-EC"/>
</dbReference>
<dbReference type="GO" id="GO:0006310">
    <property type="term" value="P:DNA recombination"/>
    <property type="evidence" value="ECO:0007669"/>
    <property type="project" value="UniProtKB-KW"/>
</dbReference>
<dbReference type="GO" id="GO:0000723">
    <property type="term" value="P:telomere maintenance"/>
    <property type="evidence" value="ECO:0007669"/>
    <property type="project" value="InterPro"/>
</dbReference>
<evidence type="ECO:0000313" key="5">
    <source>
        <dbReference type="Proteomes" id="UP001160148"/>
    </source>
</evidence>
<dbReference type="EC" id="5.6.2.3" evidence="1"/>
<dbReference type="Gene3D" id="3.40.50.300">
    <property type="entry name" value="P-loop containing nucleotide triphosphate hydrolases"/>
    <property type="match status" value="1"/>
</dbReference>
<organism evidence="4 5">
    <name type="scientific">Macrosiphum euphorbiae</name>
    <name type="common">potato aphid</name>
    <dbReference type="NCBI Taxonomy" id="13131"/>
    <lineage>
        <taxon>Eukaryota</taxon>
        <taxon>Metazoa</taxon>
        <taxon>Ecdysozoa</taxon>
        <taxon>Arthropoda</taxon>
        <taxon>Hexapoda</taxon>
        <taxon>Insecta</taxon>
        <taxon>Pterygota</taxon>
        <taxon>Neoptera</taxon>
        <taxon>Paraneoptera</taxon>
        <taxon>Hemiptera</taxon>
        <taxon>Sternorrhyncha</taxon>
        <taxon>Aphidomorpha</taxon>
        <taxon>Aphidoidea</taxon>
        <taxon>Aphididae</taxon>
        <taxon>Macrosiphini</taxon>
        <taxon>Macrosiphum</taxon>
    </lineage>
</organism>
<feature type="domain" description="DNA helicase Pif1-like 2B" evidence="3">
    <location>
        <begin position="290"/>
        <end position="335"/>
    </location>
</feature>
<reference evidence="4 5" key="1">
    <citation type="submission" date="2023-01" db="EMBL/GenBank/DDBJ databases">
        <authorList>
            <person name="Whitehead M."/>
        </authorList>
    </citation>
    <scope>NUCLEOTIDE SEQUENCE [LARGE SCALE GENOMIC DNA]</scope>
</reference>
<dbReference type="AlphaFoldDB" id="A0AAV0XXV8"/>
<dbReference type="InterPro" id="IPR027417">
    <property type="entry name" value="P-loop_NTPase"/>
</dbReference>
<dbReference type="GO" id="GO:0016787">
    <property type="term" value="F:hydrolase activity"/>
    <property type="evidence" value="ECO:0007669"/>
    <property type="project" value="UniProtKB-KW"/>
</dbReference>
<keyword evidence="1" id="KW-0378">Hydrolase</keyword>
<dbReference type="Pfam" id="PF21530">
    <property type="entry name" value="Pif1_2B_dom"/>
    <property type="match status" value="1"/>
</dbReference>
<dbReference type="Proteomes" id="UP001160148">
    <property type="component" value="Unassembled WGS sequence"/>
</dbReference>
<feature type="domain" description="DNA helicase Pif1-like DEAD-box helicase" evidence="2">
    <location>
        <begin position="4"/>
        <end position="203"/>
    </location>
</feature>
<name>A0AAV0XXV8_9HEMI</name>
<evidence type="ECO:0000256" key="1">
    <source>
        <dbReference type="RuleBase" id="RU363044"/>
    </source>
</evidence>
<dbReference type="GO" id="GO:0005524">
    <property type="term" value="F:ATP binding"/>
    <property type="evidence" value="ECO:0007669"/>
    <property type="project" value="UniProtKB-KW"/>
</dbReference>
<keyword evidence="1" id="KW-0234">DNA repair</keyword>
<evidence type="ECO:0000259" key="2">
    <source>
        <dbReference type="Pfam" id="PF05970"/>
    </source>
</evidence>
<dbReference type="EMBL" id="CARXXK010001029">
    <property type="protein sequence ID" value="CAI6372399.1"/>
    <property type="molecule type" value="Genomic_DNA"/>
</dbReference>
<keyword evidence="1" id="KW-0547">Nucleotide-binding</keyword>
<comment type="caution">
    <text evidence="4">The sequence shown here is derived from an EMBL/GenBank/DDBJ whole genome shotgun (WGS) entry which is preliminary data.</text>
</comment>
<keyword evidence="1" id="KW-0233">DNA recombination</keyword>
<dbReference type="Pfam" id="PF05970">
    <property type="entry name" value="PIF1"/>
    <property type="match status" value="1"/>
</dbReference>
<dbReference type="GO" id="GO:0006281">
    <property type="term" value="P:DNA repair"/>
    <property type="evidence" value="ECO:0007669"/>
    <property type="project" value="UniProtKB-KW"/>
</dbReference>
<dbReference type="InterPro" id="IPR049163">
    <property type="entry name" value="Pif1-like_2B_dom"/>
</dbReference>
<keyword evidence="1" id="KW-0347">Helicase</keyword>
<gene>
    <name evidence="4" type="ORF">MEUPH1_LOCUS26278</name>
</gene>
<evidence type="ECO:0000259" key="3">
    <source>
        <dbReference type="Pfam" id="PF21530"/>
    </source>
</evidence>
<comment type="catalytic activity">
    <reaction evidence="1">
        <text>ATP + H2O = ADP + phosphate + H(+)</text>
        <dbReference type="Rhea" id="RHEA:13065"/>
        <dbReference type="ChEBI" id="CHEBI:15377"/>
        <dbReference type="ChEBI" id="CHEBI:15378"/>
        <dbReference type="ChEBI" id="CHEBI:30616"/>
        <dbReference type="ChEBI" id="CHEBI:43474"/>
        <dbReference type="ChEBI" id="CHEBI:456216"/>
        <dbReference type="EC" id="5.6.2.3"/>
    </reaction>
</comment>
<evidence type="ECO:0000313" key="4">
    <source>
        <dbReference type="EMBL" id="CAI6372399.1"/>
    </source>
</evidence>
<comment type="cofactor">
    <cofactor evidence="1">
        <name>Mg(2+)</name>
        <dbReference type="ChEBI" id="CHEBI:18420"/>
    </cofactor>
</comment>
<proteinExistence type="inferred from homology"/>
<dbReference type="PANTHER" id="PTHR10492">
    <property type="match status" value="1"/>
</dbReference>
<dbReference type="InterPro" id="IPR010285">
    <property type="entry name" value="DNA_helicase_pif1-like_DEAD"/>
</dbReference>
<dbReference type="SUPFAM" id="SSF52540">
    <property type="entry name" value="P-loop containing nucleoside triphosphate hydrolases"/>
    <property type="match status" value="2"/>
</dbReference>
<keyword evidence="5" id="KW-1185">Reference proteome</keyword>
<protein>
    <recommendedName>
        <fullName evidence="1">ATP-dependent DNA helicase</fullName>
        <ecNumber evidence="1">5.6.2.3</ecNumber>
    </recommendedName>
</protein>
<keyword evidence="1" id="KW-0227">DNA damage</keyword>
<accession>A0AAV0XXV8</accession>
<keyword evidence="1" id="KW-0067">ATP-binding</keyword>
<sequence length="442" mass="49093">MDIIKRDEGSLIFLDAPGGTGKTFILNLILAEIRKKGEIALAVASSGVAATLLHGGRTAYSALKLPLNLNLTEEPYCNIIDNPATCKLLKNTKVIIWDECTMAHKKGPEALHKTLQHLNNNKYIMGKVVVILAGDFRQTLPVITHGTPADQIDACLKKSYLWKHTKIIMLKKNMRVFLTGDPTLSTFSEQLLLLGNGKWKEDSDGTVEFPSNFCNIVKSIESLKTHVFPDMQKNYINHEWICERAILAPTNNKVDDINKDILNSLPGESKIYKSIDTVCNPEDSIHYPMEFLNSLTIPGLPPHILTLKIGAPIMILRNINPPKLCNGTRLSVKSLKNNVIEATILTGCGKGEVVYIPRIPIKPSDVPFGFERLQFPVKLAFTFTINKSQGQSLKRTGLLLDLMCFSHGQLYVACSRGGDPKNLYIYCPNGKTKNIVYPQALK</sequence>